<keyword evidence="11" id="KW-1185">Reference proteome</keyword>
<dbReference type="InterPro" id="IPR009075">
    <property type="entry name" value="AcylCo_DH/oxidase_C"/>
</dbReference>
<feature type="domain" description="Acyl-CoA oxidase/dehydrogenase middle" evidence="8">
    <location>
        <begin position="138"/>
        <end position="220"/>
    </location>
</feature>
<dbReference type="CDD" id="cd00567">
    <property type="entry name" value="ACAD"/>
    <property type="match status" value="1"/>
</dbReference>
<dbReference type="SUPFAM" id="SSF56645">
    <property type="entry name" value="Acyl-CoA dehydrogenase NM domain-like"/>
    <property type="match status" value="1"/>
</dbReference>
<evidence type="ECO:0000256" key="3">
    <source>
        <dbReference type="ARBA" id="ARBA00022630"/>
    </source>
</evidence>
<dbReference type="RefSeq" id="WP_085794168.1">
    <property type="nucleotide sequence ID" value="NZ_FWFO01000001.1"/>
</dbReference>
<dbReference type="Gene3D" id="1.20.140.10">
    <property type="entry name" value="Butyryl-CoA Dehydrogenase, subunit A, domain 3"/>
    <property type="match status" value="1"/>
</dbReference>
<feature type="domain" description="Acyl-CoA dehydrogenase/oxidase N-terminal" evidence="9">
    <location>
        <begin position="19"/>
        <end position="134"/>
    </location>
</feature>
<dbReference type="PANTHER" id="PTHR43884">
    <property type="entry name" value="ACYL-COA DEHYDROGENASE"/>
    <property type="match status" value="1"/>
</dbReference>
<dbReference type="InterPro" id="IPR013786">
    <property type="entry name" value="AcylCoA_DH/ox_N"/>
</dbReference>
<dbReference type="Pfam" id="PF02771">
    <property type="entry name" value="Acyl-CoA_dh_N"/>
    <property type="match status" value="1"/>
</dbReference>
<dbReference type="InterPro" id="IPR037069">
    <property type="entry name" value="AcylCoA_DH/ox_N_sf"/>
</dbReference>
<keyword evidence="5 6" id="KW-0560">Oxidoreductase</keyword>
<dbReference type="GO" id="GO:0050660">
    <property type="term" value="F:flavin adenine dinucleotide binding"/>
    <property type="evidence" value="ECO:0007669"/>
    <property type="project" value="InterPro"/>
</dbReference>
<dbReference type="Gene3D" id="1.10.540.10">
    <property type="entry name" value="Acyl-CoA dehydrogenase/oxidase, N-terminal domain"/>
    <property type="match status" value="1"/>
</dbReference>
<comment type="cofactor">
    <cofactor evidence="1 6">
        <name>FAD</name>
        <dbReference type="ChEBI" id="CHEBI:57692"/>
    </cofactor>
</comment>
<protein>
    <submittedName>
        <fullName evidence="10">Acyl-CoA dehydrogenase</fullName>
        <ecNumber evidence="10">1.3.99.-</ecNumber>
    </submittedName>
</protein>
<keyword evidence="4 6" id="KW-0274">FAD</keyword>
<dbReference type="Gene3D" id="2.40.110.10">
    <property type="entry name" value="Butyryl-CoA Dehydrogenase, subunit A, domain 2"/>
    <property type="match status" value="1"/>
</dbReference>
<dbReference type="Pfam" id="PF02770">
    <property type="entry name" value="Acyl-CoA_dh_M"/>
    <property type="match status" value="1"/>
</dbReference>
<comment type="similarity">
    <text evidence="2 6">Belongs to the acyl-CoA dehydrogenase family.</text>
</comment>
<evidence type="ECO:0000313" key="11">
    <source>
        <dbReference type="Proteomes" id="UP000193077"/>
    </source>
</evidence>
<evidence type="ECO:0000256" key="4">
    <source>
        <dbReference type="ARBA" id="ARBA00022827"/>
    </source>
</evidence>
<evidence type="ECO:0000259" key="9">
    <source>
        <dbReference type="Pfam" id="PF02771"/>
    </source>
</evidence>
<evidence type="ECO:0000259" key="8">
    <source>
        <dbReference type="Pfam" id="PF02770"/>
    </source>
</evidence>
<evidence type="ECO:0000256" key="6">
    <source>
        <dbReference type="RuleBase" id="RU362125"/>
    </source>
</evidence>
<reference evidence="10 11" key="1">
    <citation type="submission" date="2017-03" db="EMBL/GenBank/DDBJ databases">
        <authorList>
            <person name="Afonso C.L."/>
            <person name="Miller P.J."/>
            <person name="Scott M.A."/>
            <person name="Spackman E."/>
            <person name="Goraichik I."/>
            <person name="Dimitrov K.M."/>
            <person name="Suarez D.L."/>
            <person name="Swayne D.E."/>
        </authorList>
    </citation>
    <scope>NUCLEOTIDE SEQUENCE [LARGE SCALE GENOMIC DNA]</scope>
    <source>
        <strain evidence="10 11">CECT 7639</strain>
    </source>
</reference>
<evidence type="ECO:0000313" key="10">
    <source>
        <dbReference type="EMBL" id="SLN19586.1"/>
    </source>
</evidence>
<dbReference type="EC" id="1.3.99.-" evidence="10"/>
<dbReference type="GO" id="GO:0003995">
    <property type="term" value="F:acyl-CoA dehydrogenase activity"/>
    <property type="evidence" value="ECO:0007669"/>
    <property type="project" value="TreeGrafter"/>
</dbReference>
<dbReference type="InterPro" id="IPR046373">
    <property type="entry name" value="Acyl-CoA_Oxase/DH_mid-dom_sf"/>
</dbReference>
<evidence type="ECO:0000256" key="5">
    <source>
        <dbReference type="ARBA" id="ARBA00023002"/>
    </source>
</evidence>
<dbReference type="FunFam" id="1.20.140.10:FF:000001">
    <property type="entry name" value="Acyl-CoA dehydrogenase"/>
    <property type="match status" value="1"/>
</dbReference>
<name>A0A1Y5RKX2_9RHOB</name>
<gene>
    <name evidence="10" type="primary">mmgC_2</name>
    <name evidence="10" type="ORF">TRL7639_00447</name>
</gene>
<dbReference type="InterPro" id="IPR006091">
    <property type="entry name" value="Acyl-CoA_Oxase/DH_mid-dom"/>
</dbReference>
<evidence type="ECO:0000256" key="1">
    <source>
        <dbReference type="ARBA" id="ARBA00001974"/>
    </source>
</evidence>
<evidence type="ECO:0000256" key="2">
    <source>
        <dbReference type="ARBA" id="ARBA00009347"/>
    </source>
</evidence>
<dbReference type="AlphaFoldDB" id="A0A1Y5RKX2"/>
<dbReference type="EMBL" id="FWFO01000001">
    <property type="protein sequence ID" value="SLN19586.1"/>
    <property type="molecule type" value="Genomic_DNA"/>
</dbReference>
<proteinExistence type="inferred from homology"/>
<dbReference type="Pfam" id="PF00441">
    <property type="entry name" value="Acyl-CoA_dh_1"/>
    <property type="match status" value="1"/>
</dbReference>
<evidence type="ECO:0000259" key="7">
    <source>
        <dbReference type="Pfam" id="PF00441"/>
    </source>
</evidence>
<organism evidence="10 11">
    <name type="scientific">Falsiruegeria litorea R37</name>
    <dbReference type="NCBI Taxonomy" id="1200284"/>
    <lineage>
        <taxon>Bacteria</taxon>
        <taxon>Pseudomonadati</taxon>
        <taxon>Pseudomonadota</taxon>
        <taxon>Alphaproteobacteria</taxon>
        <taxon>Rhodobacterales</taxon>
        <taxon>Roseobacteraceae</taxon>
        <taxon>Falsiruegeria</taxon>
    </lineage>
</organism>
<dbReference type="InterPro" id="IPR036250">
    <property type="entry name" value="AcylCo_DH-like_C"/>
</dbReference>
<accession>A0A1Y5RKX2</accession>
<dbReference type="Proteomes" id="UP000193077">
    <property type="component" value="Unassembled WGS sequence"/>
</dbReference>
<dbReference type="SUPFAM" id="SSF47203">
    <property type="entry name" value="Acyl-CoA dehydrogenase C-terminal domain-like"/>
    <property type="match status" value="1"/>
</dbReference>
<feature type="domain" description="Acyl-CoA dehydrogenase/oxidase C-terminal" evidence="7">
    <location>
        <begin position="244"/>
        <end position="392"/>
    </location>
</feature>
<dbReference type="InterPro" id="IPR009100">
    <property type="entry name" value="AcylCoA_DH/oxidase_NM_dom_sf"/>
</dbReference>
<dbReference type="PANTHER" id="PTHR43884:SF40">
    <property type="entry name" value="ACYL-COA DEHYDROGENASE"/>
    <property type="match status" value="1"/>
</dbReference>
<sequence>MNTGLNRATSGLEAGKFAELRSKVNDLLYNEMLPFEKENGLSHETRFEREQLEEWWKRSRELGIYGCNLPEEFGGLGLSIDQLCTLKEDATRSNAALYGCVLGENGGPMRIGYIITQASDEQNEEFFYPAARGERAGCFALSEPNAGSDAARIETRAIKDGDDYIINGHKRFITASRTADFAIVMCVTDPDAGYDGVTAFLVDAKSPGYRIEGHYLPMSGQHIDNDIILENVRVPACNILGGLGRGFKLGMERININRLLQCPTMLGHAQFALEQAVDYSNRRVQFKQPIANFQAIQHMLADMKTANFAAHSMIHAAAAKADRGENIRTEASMCKVFVAENAFQVADKAIQIHGATGMTKNHPVEWVFRRLRMFRVLTGSSEIQRNTIGKGIQKAWQKANPEAAQ</sequence>
<dbReference type="OrthoDB" id="9775090at2"/>
<keyword evidence="3 6" id="KW-0285">Flavoprotein</keyword>
<dbReference type="FunFam" id="2.40.110.10:FF:000002">
    <property type="entry name" value="Acyl-CoA dehydrogenase fadE12"/>
    <property type="match status" value="1"/>
</dbReference>